<evidence type="ECO:0000259" key="1">
    <source>
        <dbReference type="Pfam" id="PF18546"/>
    </source>
</evidence>
<dbReference type="AlphaFoldDB" id="A0A7G9YHC5"/>
<proteinExistence type="predicted"/>
<dbReference type="Pfam" id="PF18546">
    <property type="entry name" value="MetOD1"/>
    <property type="match status" value="1"/>
</dbReference>
<evidence type="ECO:0000313" key="2">
    <source>
        <dbReference type="EMBL" id="QNO47409.1"/>
    </source>
</evidence>
<reference evidence="2" key="1">
    <citation type="submission" date="2020-06" db="EMBL/GenBank/DDBJ databases">
        <title>Unique genomic features of the anaerobic methanotrophic archaea.</title>
        <authorList>
            <person name="Chadwick G.L."/>
            <person name="Skennerton C.T."/>
            <person name="Laso-Perez R."/>
            <person name="Leu A.O."/>
            <person name="Speth D.R."/>
            <person name="Yu H."/>
            <person name="Morgan-Lang C."/>
            <person name="Hatzenpichler R."/>
            <person name="Goudeau D."/>
            <person name="Malmstrom R."/>
            <person name="Brazelton W.J."/>
            <person name="Woyke T."/>
            <person name="Hallam S.J."/>
            <person name="Tyson G.W."/>
            <person name="Wegener G."/>
            <person name="Boetius A."/>
            <person name="Orphan V."/>
        </authorList>
    </citation>
    <scope>NUCLEOTIDE SEQUENCE</scope>
</reference>
<sequence length="99" mass="10176">MYPLGEEMTDPASIGAICASVMNQLGGSFSIEESAAGAACVVKGTVCPWGADEARRNPILCNLTRGIFSRIAARGSGAPEVAVLATIGNRDDVCVFEIG</sequence>
<feature type="domain" description="Metanogen output" evidence="1">
    <location>
        <begin position="7"/>
        <end position="98"/>
    </location>
</feature>
<dbReference type="InterPro" id="IPR041359">
    <property type="entry name" value="MetOD1"/>
</dbReference>
<name>A0A7G9YHC5_9EURY</name>
<dbReference type="EMBL" id="MT631262">
    <property type="protein sequence ID" value="QNO47409.1"/>
    <property type="molecule type" value="Genomic_DNA"/>
</dbReference>
<organism evidence="2">
    <name type="scientific">Candidatus Methanogaster sp. ANME-2c ERB4</name>
    <dbReference type="NCBI Taxonomy" id="2759911"/>
    <lineage>
        <taxon>Archaea</taxon>
        <taxon>Methanobacteriati</taxon>
        <taxon>Methanobacteriota</taxon>
        <taxon>Stenosarchaea group</taxon>
        <taxon>Methanomicrobia</taxon>
        <taxon>Methanosarcinales</taxon>
        <taxon>ANME-2 cluster</taxon>
        <taxon>Candidatus Methanogasteraceae</taxon>
        <taxon>Candidatus Methanogaster</taxon>
    </lineage>
</organism>
<accession>A0A7G9YHC5</accession>
<gene>
    <name evidence="2" type="ORF">MPGFIOMI_00007</name>
</gene>
<protein>
    <recommendedName>
        <fullName evidence="1">Metanogen output domain-containing protein</fullName>
    </recommendedName>
</protein>